<keyword evidence="1" id="KW-0343">GTPase activation</keyword>
<dbReference type="InterPro" id="IPR008936">
    <property type="entry name" value="Rho_GTPase_activation_prot"/>
</dbReference>
<gene>
    <name evidence="7" type="ORF">PCON_05933</name>
</gene>
<dbReference type="PROSITE" id="PS50238">
    <property type="entry name" value="RHOGAP"/>
    <property type="match status" value="1"/>
</dbReference>
<dbReference type="PROSITE" id="PS50009">
    <property type="entry name" value="RASGEF_CAT"/>
    <property type="match status" value="1"/>
</dbReference>
<dbReference type="InterPro" id="IPR011993">
    <property type="entry name" value="PH-like_dom_sf"/>
</dbReference>
<dbReference type="CDD" id="cd00159">
    <property type="entry name" value="RhoGAP"/>
    <property type="match status" value="1"/>
</dbReference>
<dbReference type="InterPro" id="IPR036964">
    <property type="entry name" value="RASGEF_cat_dom_sf"/>
</dbReference>
<dbReference type="SUPFAM" id="SSF50729">
    <property type="entry name" value="PH domain-like"/>
    <property type="match status" value="1"/>
</dbReference>
<dbReference type="Pfam" id="PF00620">
    <property type="entry name" value="RhoGAP"/>
    <property type="match status" value="1"/>
</dbReference>
<feature type="compositionally biased region" description="Polar residues" evidence="3">
    <location>
        <begin position="154"/>
        <end position="173"/>
    </location>
</feature>
<dbReference type="OMA" id="TLEDDRW"/>
<evidence type="ECO:0000313" key="7">
    <source>
        <dbReference type="EMBL" id="CCX06346.1"/>
    </source>
</evidence>
<evidence type="ECO:0000259" key="5">
    <source>
        <dbReference type="PROSITE" id="PS50212"/>
    </source>
</evidence>
<dbReference type="PROSITE" id="PS50212">
    <property type="entry name" value="RASGEF_NTER"/>
    <property type="match status" value="1"/>
</dbReference>
<evidence type="ECO:0000256" key="1">
    <source>
        <dbReference type="ARBA" id="ARBA00022468"/>
    </source>
</evidence>
<feature type="region of interest" description="Disordered" evidence="3">
    <location>
        <begin position="1"/>
        <end position="99"/>
    </location>
</feature>
<evidence type="ECO:0000313" key="8">
    <source>
        <dbReference type="Proteomes" id="UP000018144"/>
    </source>
</evidence>
<dbReference type="InterPro" id="IPR000651">
    <property type="entry name" value="Ras-like_Gua-exchang_fac_N"/>
</dbReference>
<dbReference type="CDD" id="cd00821">
    <property type="entry name" value="PH"/>
    <property type="match status" value="1"/>
</dbReference>
<dbReference type="GO" id="GO:0005085">
    <property type="term" value="F:guanyl-nucleotide exchange factor activity"/>
    <property type="evidence" value="ECO:0007669"/>
    <property type="project" value="UniProtKB-KW"/>
</dbReference>
<dbReference type="GO" id="GO:0005096">
    <property type="term" value="F:GTPase activator activity"/>
    <property type="evidence" value="ECO:0007669"/>
    <property type="project" value="UniProtKB-KW"/>
</dbReference>
<feature type="region of interest" description="Disordered" evidence="3">
    <location>
        <begin position="840"/>
        <end position="866"/>
    </location>
</feature>
<feature type="domain" description="N-terminal Ras-GEF" evidence="5">
    <location>
        <begin position="905"/>
        <end position="1078"/>
    </location>
</feature>
<dbReference type="Gene3D" id="2.30.29.30">
    <property type="entry name" value="Pleckstrin-homology domain (PH domain)/Phosphotyrosine-binding domain (PTB)"/>
    <property type="match status" value="1"/>
</dbReference>
<evidence type="ECO:0000259" key="4">
    <source>
        <dbReference type="PROSITE" id="PS50009"/>
    </source>
</evidence>
<dbReference type="GO" id="GO:0007264">
    <property type="term" value="P:small GTPase-mediated signal transduction"/>
    <property type="evidence" value="ECO:0007669"/>
    <property type="project" value="InterPro"/>
</dbReference>
<dbReference type="Pfam" id="PF00618">
    <property type="entry name" value="RasGEF_N"/>
    <property type="match status" value="1"/>
</dbReference>
<dbReference type="InterPro" id="IPR050729">
    <property type="entry name" value="Rho-GAP"/>
</dbReference>
<name>U4KX56_PYROM</name>
<feature type="compositionally biased region" description="Basic and acidic residues" evidence="3">
    <location>
        <begin position="1433"/>
        <end position="1456"/>
    </location>
</feature>
<sequence>MASPTEFPDGRPPGSRKVPHSLTTTFFAKKKGGELRSPITQSPTVTLRGPSRQASDSPILQAPSTAIGEASMSDNRTEPIAIPAAAQNSSQKQKKLAPSNTFNTHYRSISRSMNDLGNIFTRGRSPPNRDVSPLRPPVTSSAQEQPARRKATLDSPTAKSFENPSTALTTHNESAPKPNPRITKEGWVNLIDSHFKKNSSLKDSWKLHYAMIIDGQMLLYKSPSTFQIRSFDITAAPPSPVRPASAPTISSANLSVSSLRHKSSTRHPELILHDDGHVKAGSVEALCHELMFTTDPAYVKWATLSLSGWTGPETALSVLLELATLQNCSARIAEILEIIAAATPGLLLETDCFNCARLLAEKSVGSHDQERAKAARLAIESARKRMRETLGIADGDGPPAPFPDSLTGLSRSLSADEFLRIDCDIFASQVHLFHLKYFKAWSPANDISLLLASPHLPPPNQRNPLIFSTSSIHFLGDRVLNHVLTGEAASNLDHRVAVLTHWIKVAYLLKTKGDMAGYLAIMMAVLSPPILRLRETWSAMPSTLVQELQNTGCKAMRILERRRLNGRPDVGDGRAFVPKGVGVDFPCSQGIPFFGDLLHCMDEAYAARDRTIDQVKMVDGLRAIETSLAKWKQDWKDISPDVESNKNYDCTEVEQIQNCLRFLNSNNSNPQSINSPVYFEKSLTCEPSWTGLYLQSHYHQKLPLSTGANVPLMFTDVRASYSLFDRSDTLAVSGSLHKKTPSSGLSSPITAPGAYPPGTLSNQSLRPPTSNSQQQLRRTRSFPPNPSAQTTGFDDLDFTTRQRTAVLHGGDNAMLRAIRDVAGVGQQLFHSKDGELVLKSMSDDSPSRPASVIETTSNRHSLASKRHSQIASATVSPRQSMVLDLVAPPGSPTEEAFFFDDTLSMLVVPKGGTLERLVDILVLGVEDFSKRMISSEQGLGENEEPPLLRMHMDIFTITFFATFRSYCSPIVLIDYLKKRLVGSKSAASYTSDESDDVVFPDWTGVDHIKSENIDWFLVAKIHLGILDAIEMWLNVFPLDFYSDQSLGEAFVTFIGVADKELRIWDDFSDTSDVKNHSQHIIDMWHRIKEKFAMLSYTPSTYAIPSQGRVNTILCVPHPNDLSQISEFIEVIDVRADEFFRAIKLVDWMFAFEVLEMQSVEPMGFFVPKISLLTHEDEDAFQDIFFLLEKLKRGSTNITLLQALPKSIRDLCSFHVDLTNWILAQVVDPRINLEQRTQRISTLLRALSICHQRMSGMDLHDNTDSSKPRHIPSFIGNSIANALVRPESRQFFLAWQQGVKHANGVSLACDTLEQVIPATVDFDVPARPLTTSVGWMIERLLEIVCHVPNMVVDNNRLINFDKRRYVYNFVNNFAGDSESRYDNTSIKTRYFSLNVSNILDLRSLRDLANKENGSSRPRTKIFWKLVALEQEKLRRDSKQREHMERQQKTQMRAEHRRQPTAMRIDTEKKGGKRLGVNSIFKAVRPISMAFTSGWTPPQNVMRIVPPSELPSFRGVVDQGRKPVATIDLKSVNSVSCPRKTRDKGMWKISPGSGTGYLLQAISETELEEWLKVITAIRGIPISDGAESIDALTLATQHRQPQPVFGQSLEDLCKRDKVKVPVVIEALLSEIEMRGMGEVGIYRVPGSLASINALKTALDAGEDVKMDDDRWYDINVIAGTFKSFMRELPHQVLEPAILQELRDLTATIPDENDRIPAYREVMLKLKPANYHFMRRVYLHFARIASNAAVNKMHAVNLAIVFGMGLSPSTTPFGVSPDLGLYQTMVKTWIAHAEHIFPDVEDDDETSGSLARTESANVPSEPNSPAIGAIGQEYGHALPLNIDDRRSAR</sequence>
<dbReference type="SMART" id="SM00324">
    <property type="entry name" value="RhoGAP"/>
    <property type="match status" value="1"/>
</dbReference>
<dbReference type="GO" id="GO:0005938">
    <property type="term" value="C:cell cortex"/>
    <property type="evidence" value="ECO:0007669"/>
    <property type="project" value="UniProtKB-ARBA"/>
</dbReference>
<dbReference type="Proteomes" id="UP000018144">
    <property type="component" value="Unassembled WGS sequence"/>
</dbReference>
<dbReference type="PANTHER" id="PTHR23176">
    <property type="entry name" value="RHO/RAC/CDC GTPASE-ACTIVATING PROTEIN"/>
    <property type="match status" value="1"/>
</dbReference>
<dbReference type="InterPro" id="IPR001895">
    <property type="entry name" value="RASGEF_cat_dom"/>
</dbReference>
<organism evidence="7 8">
    <name type="scientific">Pyronema omphalodes (strain CBS 100304)</name>
    <name type="common">Pyronema confluens</name>
    <dbReference type="NCBI Taxonomy" id="1076935"/>
    <lineage>
        <taxon>Eukaryota</taxon>
        <taxon>Fungi</taxon>
        <taxon>Dikarya</taxon>
        <taxon>Ascomycota</taxon>
        <taxon>Pezizomycotina</taxon>
        <taxon>Pezizomycetes</taxon>
        <taxon>Pezizales</taxon>
        <taxon>Pyronemataceae</taxon>
        <taxon>Pyronema</taxon>
    </lineage>
</organism>
<dbReference type="OrthoDB" id="79452at2759"/>
<evidence type="ECO:0000256" key="3">
    <source>
        <dbReference type="SAM" id="MobiDB-lite"/>
    </source>
</evidence>
<dbReference type="PANTHER" id="PTHR23176:SF96">
    <property type="entry name" value="GTPASE-ACTIVATING PROTEIN BEM2_IPL2"/>
    <property type="match status" value="1"/>
</dbReference>
<keyword evidence="8" id="KW-1185">Reference proteome</keyword>
<dbReference type="STRING" id="1076935.U4KX56"/>
<dbReference type="InterPro" id="IPR023578">
    <property type="entry name" value="Ras_GEF_dom_sf"/>
</dbReference>
<reference evidence="7 8" key="1">
    <citation type="journal article" date="2013" name="PLoS Genet.">
        <title>The genome and development-dependent transcriptomes of Pyronema confluens: a window into fungal evolution.</title>
        <authorList>
            <person name="Traeger S."/>
            <person name="Altegoer F."/>
            <person name="Freitag M."/>
            <person name="Gabaldon T."/>
            <person name="Kempken F."/>
            <person name="Kumar A."/>
            <person name="Marcet-Houben M."/>
            <person name="Poggeler S."/>
            <person name="Stajich J.E."/>
            <person name="Nowrousian M."/>
        </authorList>
    </citation>
    <scope>NUCLEOTIDE SEQUENCE [LARGE SCALE GENOMIC DNA]</scope>
    <source>
        <strain evidence="8">CBS 100304</strain>
        <tissue evidence="7">Vegetative mycelium</tissue>
    </source>
</reference>
<feature type="domain" description="Rho-GAP" evidence="6">
    <location>
        <begin position="1605"/>
        <end position="1794"/>
    </location>
</feature>
<feature type="compositionally biased region" description="Polar residues" evidence="3">
    <location>
        <begin position="759"/>
        <end position="776"/>
    </location>
</feature>
<evidence type="ECO:0000259" key="6">
    <source>
        <dbReference type="PROSITE" id="PS50238"/>
    </source>
</evidence>
<feature type="compositionally biased region" description="Polar residues" evidence="3">
    <location>
        <begin position="1804"/>
        <end position="1820"/>
    </location>
</feature>
<evidence type="ECO:0000256" key="2">
    <source>
        <dbReference type="PROSITE-ProRule" id="PRU00168"/>
    </source>
</evidence>
<feature type="region of interest" description="Disordered" evidence="3">
    <location>
        <begin position="1433"/>
        <end position="1457"/>
    </location>
</feature>
<dbReference type="Gene3D" id="1.10.840.10">
    <property type="entry name" value="Ras guanine-nucleotide exchange factors catalytic domain"/>
    <property type="match status" value="1"/>
</dbReference>
<accession>U4KX56</accession>
<dbReference type="CDD" id="cd06224">
    <property type="entry name" value="REM"/>
    <property type="match status" value="1"/>
</dbReference>
<dbReference type="InterPro" id="IPR000198">
    <property type="entry name" value="RhoGAP_dom"/>
</dbReference>
<proteinExistence type="predicted"/>
<protein>
    <submittedName>
        <fullName evidence="7">Similar to GTPase-activating protein BEM2/IPL2 acc. no. P39960</fullName>
    </submittedName>
</protein>
<feature type="region of interest" description="Disordered" evidence="3">
    <location>
        <begin position="734"/>
        <end position="796"/>
    </location>
</feature>
<feature type="domain" description="Ras-GEF" evidence="4">
    <location>
        <begin position="422"/>
        <end position="688"/>
    </location>
</feature>
<dbReference type="Gene3D" id="1.10.555.10">
    <property type="entry name" value="Rho GTPase activation protein"/>
    <property type="match status" value="1"/>
</dbReference>
<feature type="region of interest" description="Disordered" evidence="3">
    <location>
        <begin position="1797"/>
        <end position="1826"/>
    </location>
</feature>
<dbReference type="SMART" id="SM00147">
    <property type="entry name" value="RasGEF"/>
    <property type="match status" value="1"/>
</dbReference>
<dbReference type="Gene3D" id="1.20.870.10">
    <property type="entry name" value="Son of sevenless (SoS) protein Chain: S domain 1"/>
    <property type="match status" value="1"/>
</dbReference>
<dbReference type="SUPFAM" id="SSF48350">
    <property type="entry name" value="GTPase activation domain, GAP"/>
    <property type="match status" value="1"/>
</dbReference>
<feature type="compositionally biased region" description="Polar residues" evidence="3">
    <location>
        <begin position="52"/>
        <end position="64"/>
    </location>
</feature>
<dbReference type="Pfam" id="PF00617">
    <property type="entry name" value="RasGEF"/>
    <property type="match status" value="1"/>
</dbReference>
<feature type="region of interest" description="Disordered" evidence="3">
    <location>
        <begin position="116"/>
        <end position="181"/>
    </location>
</feature>
<dbReference type="SUPFAM" id="SSF48366">
    <property type="entry name" value="Ras GEF"/>
    <property type="match status" value="2"/>
</dbReference>
<dbReference type="eggNOG" id="KOG1450">
    <property type="taxonomic scope" value="Eukaryota"/>
</dbReference>
<dbReference type="EMBL" id="HF935286">
    <property type="protein sequence ID" value="CCX06346.1"/>
    <property type="molecule type" value="Genomic_DNA"/>
</dbReference>
<keyword evidence="2" id="KW-0344">Guanine-nucleotide releasing factor</keyword>